<dbReference type="Pfam" id="PF08613">
    <property type="entry name" value="Cyclin"/>
    <property type="match status" value="1"/>
</dbReference>
<dbReference type="GeneID" id="28986184"/>
<accession>A0A0J1AVM2</accession>
<name>A0A0J1AVM2_9TREE</name>
<dbReference type="GO" id="GO:0000307">
    <property type="term" value="C:cyclin-dependent protein kinase holoenzyme complex"/>
    <property type="evidence" value="ECO:0007669"/>
    <property type="project" value="TreeGrafter"/>
</dbReference>
<dbReference type="GO" id="GO:0016538">
    <property type="term" value="F:cyclin-dependent protein serine/threonine kinase regulator activity"/>
    <property type="evidence" value="ECO:0007669"/>
    <property type="project" value="TreeGrafter"/>
</dbReference>
<dbReference type="AlphaFoldDB" id="A0A0J1AVM2"/>
<reference evidence="1 2" key="1">
    <citation type="submission" date="2015-03" db="EMBL/GenBank/DDBJ databases">
        <title>Genomics and transcriptomics of the oil-accumulating basidiomycete yeast T. oleaginosus allow insights into substrate utilization and the diverse evolutionary trajectories of mating systems in fungi.</title>
        <authorList>
            <consortium name="DOE Joint Genome Institute"/>
            <person name="Kourist R."/>
            <person name="Kracht O."/>
            <person name="Bracharz F."/>
            <person name="Lipzen A."/>
            <person name="Nolan M."/>
            <person name="Ohm R."/>
            <person name="Grigoriev I."/>
            <person name="Sun S."/>
            <person name="Heitman J."/>
            <person name="Bruck T."/>
            <person name="Nowrousian M."/>
        </authorList>
    </citation>
    <scope>NUCLEOTIDE SEQUENCE [LARGE SCALE GENOMIC DNA]</scope>
    <source>
        <strain evidence="1 2">IBC0246</strain>
    </source>
</reference>
<evidence type="ECO:0008006" key="3">
    <source>
        <dbReference type="Google" id="ProtNLM"/>
    </source>
</evidence>
<dbReference type="InterPro" id="IPR013922">
    <property type="entry name" value="Cyclin_PHO80-like"/>
</dbReference>
<gene>
    <name evidence="1" type="ORF">CC85DRAFT_305130</name>
</gene>
<proteinExistence type="predicted"/>
<organism evidence="1 2">
    <name type="scientific">Cutaneotrichosporon oleaginosum</name>
    <dbReference type="NCBI Taxonomy" id="879819"/>
    <lineage>
        <taxon>Eukaryota</taxon>
        <taxon>Fungi</taxon>
        <taxon>Dikarya</taxon>
        <taxon>Basidiomycota</taxon>
        <taxon>Agaricomycotina</taxon>
        <taxon>Tremellomycetes</taxon>
        <taxon>Trichosporonales</taxon>
        <taxon>Trichosporonaceae</taxon>
        <taxon>Cutaneotrichosporon</taxon>
    </lineage>
</organism>
<dbReference type="Proteomes" id="UP000053611">
    <property type="component" value="Unassembled WGS sequence"/>
</dbReference>
<evidence type="ECO:0000313" key="2">
    <source>
        <dbReference type="Proteomes" id="UP000053611"/>
    </source>
</evidence>
<dbReference type="RefSeq" id="XP_018275825.1">
    <property type="nucleotide sequence ID" value="XM_018425581.1"/>
</dbReference>
<dbReference type="GO" id="GO:0019901">
    <property type="term" value="F:protein kinase binding"/>
    <property type="evidence" value="ECO:0007669"/>
    <property type="project" value="InterPro"/>
</dbReference>
<dbReference type="GO" id="GO:0005634">
    <property type="term" value="C:nucleus"/>
    <property type="evidence" value="ECO:0007669"/>
    <property type="project" value="TreeGrafter"/>
</dbReference>
<dbReference type="PANTHER" id="PTHR15615:SF27">
    <property type="entry name" value="PHO85 CYCLIN CLG1"/>
    <property type="match status" value="1"/>
</dbReference>
<evidence type="ECO:0000313" key="1">
    <source>
        <dbReference type="EMBL" id="KLT39334.1"/>
    </source>
</evidence>
<protein>
    <recommendedName>
        <fullName evidence="3">Cyclin N-terminal domain-containing protein</fullName>
    </recommendedName>
</protein>
<dbReference type="Gene3D" id="1.10.472.10">
    <property type="entry name" value="Cyclin-like"/>
    <property type="match status" value="1"/>
</dbReference>
<keyword evidence="2" id="KW-1185">Reference proteome</keyword>
<dbReference type="PANTHER" id="PTHR15615">
    <property type="match status" value="1"/>
</dbReference>
<dbReference type="OrthoDB" id="244495at2759"/>
<dbReference type="CDD" id="cd20557">
    <property type="entry name" value="CYCLIN_ScPCL1-like"/>
    <property type="match status" value="1"/>
</dbReference>
<dbReference type="STRING" id="879819.A0A0J1AVM2"/>
<dbReference type="EMBL" id="KQ087262">
    <property type="protein sequence ID" value="KLT39334.1"/>
    <property type="molecule type" value="Genomic_DNA"/>
</dbReference>
<sequence>MSAAPAPSAIMEPSYFQTSWGAPAPEHDQLGYSGPEMPMEDALIKAELNQSRPVHSAFQALSINSAVPAPTVMSRPLSPPPSSTKIDMRLAEPGSDESKPGYMTPLANYTATTFWYFWHADMFSATLAQSPNWMARRQSKDIRKSNSRPFDNEGRAIHPIPINPNLAFCQFVFSVLHSTQVSFSVTILALIYTYKYKKCVALGRRPPFPREVSEAQGFVTGLMLANKYLDDNTYTNTTWAQFLGIPVKDVNDYELEWLDALHFSLRVETREFDGWRSMLDTHIRSQHGDALSGYVFPATNGRARSASPPMGLQNGAVANQQALKRTAKDAFSADVLHNAAMYEAARLGTRKASLSAPQFPFTALPTPAPSIPSVSPTGPTYPTLARSSSLSRQIAPLPANGSQRSSAGQEQMAPEVADLRQAALANNHWGTQQHVTEPIDFAQEERWRMAPTQQRLYFLQAAATPQFGPDPRYHKAIPHYLDAGHESGFGYNPYAMPTVAAPMAAEAMDVDQRQVNLASPVDPLYPAQSQQPQQHQGAMQIAQQQAYRGMSLPVAPVPTHFVNPQPAPFANAGPPGYAYGSYGWPAPGTWRQQHWRPGHAQRWSSGSDDAYLAMQPPSLCHPAALSQWSTPAVHPAYRPQF</sequence>